<evidence type="ECO:0000313" key="6">
    <source>
        <dbReference type="Proteomes" id="UP001633002"/>
    </source>
</evidence>
<dbReference type="Proteomes" id="UP001633002">
    <property type="component" value="Unassembled WGS sequence"/>
</dbReference>
<feature type="region of interest" description="Disordered" evidence="3">
    <location>
        <begin position="169"/>
        <end position="231"/>
    </location>
</feature>
<name>A0ABD3ICQ5_9MARC</name>
<feature type="compositionally biased region" description="Basic and acidic residues" evidence="3">
    <location>
        <begin position="1"/>
        <end position="10"/>
    </location>
</feature>
<evidence type="ECO:0000256" key="2">
    <source>
        <dbReference type="SAM" id="Coils"/>
    </source>
</evidence>
<dbReference type="GO" id="GO:0008270">
    <property type="term" value="F:zinc ion binding"/>
    <property type="evidence" value="ECO:0007669"/>
    <property type="project" value="UniProtKB-KW"/>
</dbReference>
<keyword evidence="1" id="KW-0479">Metal-binding</keyword>
<feature type="domain" description="RING-type" evidence="4">
    <location>
        <begin position="476"/>
        <end position="517"/>
    </location>
</feature>
<dbReference type="EMBL" id="JBJQOH010000001">
    <property type="protein sequence ID" value="KAL3700225.1"/>
    <property type="molecule type" value="Genomic_DNA"/>
</dbReference>
<dbReference type="AlphaFoldDB" id="A0ABD3ICQ5"/>
<evidence type="ECO:0000256" key="1">
    <source>
        <dbReference type="PROSITE-ProRule" id="PRU00175"/>
    </source>
</evidence>
<comment type="caution">
    <text evidence="5">The sequence shown here is derived from an EMBL/GenBank/DDBJ whole genome shotgun (WGS) entry which is preliminary data.</text>
</comment>
<protein>
    <recommendedName>
        <fullName evidence="4">RING-type domain-containing protein</fullName>
    </recommendedName>
</protein>
<sequence>MDHTTVKPEAGKGGSSPEVVPNGGIRDGSQETSKKKAVEGSDVGSKDTNWTEEEFTLSVDYFAKECLLPSDGMLANDVPRTLVSDEDIERCFGPRLGQKGRNGPKINNCTGLPQAEVLHLFQVIDGHDKPVNGTLGAIFPRALYAERFLKKRINWAAYAHEKHKNQIRTCKGRGDARPTGPPVVRPHRVYKPPAGLILEPADSDERTSPADRKLNQQPTSEGHISPEPEEHFPAKNATNIEASTLMKSSPAVKVEKDALHFTSGSSCMPGYLDLKNDLAARESRVEVLRADITRMIAAIEASRISLKSAEETISNAETRYRQECEVREKLEQNRAALAEKKQTLEIRLEDGGFDEENPEDMKLLQTLELQEEELVLTYSAALTALEESKKRLKDLQTDLKLGRTSAEKLNADITAAEVQIVTSQSALSREESTIEAQKEELNVLQPFAESKIAALNPTFVPTATEITKSIFRLSSCPVCSLGFHCMNFMPAPCGHAYHPACLVALVAKDGLKCIQCQESFHPHWCESWGINTTEEYRQKWEHNTELQKQRDAFSECIKRLYIQTPHLLSERRKVEKEKRQCLNVKYTATGVERTWRVSDAATKVRDASPSSTIISSREEEKDSDLCMTEVNHLPLTRSKKGKRKGVEKADLSRKVRTRSYVTEAEMSTGIGSPCAYKKVVLRPLGEIETPEAMKRSDYFDASIWVFILMAGDSQTKFLGTLHISKCWGPSEGHLTYAGCGRLLRDGRPRGLGLRARKTREIAGSSSSTQTGATTSITSSQFSTPVGKTRDRVGHTCVESGEHTHLFHFFVETVEPRYIVEVWDRPGQEIFRMTGQEFFDKYGSDISLLHQFVSSHLAGTPWAITVIGYPSAGEYVRALSFSRAGGKSPKSEMVIGTPSSRVGVVLIPAVPGRPEVVDTSGTLSSVGSSSLGVLMRMKTRVDSLGKDIAEAIAAVKLEQEEEFVDSAPDWAQ</sequence>
<evidence type="ECO:0000313" key="5">
    <source>
        <dbReference type="EMBL" id="KAL3700225.1"/>
    </source>
</evidence>
<dbReference type="PROSITE" id="PS50089">
    <property type="entry name" value="ZF_RING_2"/>
    <property type="match status" value="1"/>
</dbReference>
<organism evidence="5 6">
    <name type="scientific">Riccia sorocarpa</name>
    <dbReference type="NCBI Taxonomy" id="122646"/>
    <lineage>
        <taxon>Eukaryota</taxon>
        <taxon>Viridiplantae</taxon>
        <taxon>Streptophyta</taxon>
        <taxon>Embryophyta</taxon>
        <taxon>Marchantiophyta</taxon>
        <taxon>Marchantiopsida</taxon>
        <taxon>Marchantiidae</taxon>
        <taxon>Marchantiales</taxon>
        <taxon>Ricciaceae</taxon>
        <taxon>Riccia</taxon>
    </lineage>
</organism>
<feature type="coiled-coil region" evidence="2">
    <location>
        <begin position="299"/>
        <end position="347"/>
    </location>
</feature>
<feature type="compositionally biased region" description="Basic and acidic residues" evidence="3">
    <location>
        <begin position="203"/>
        <end position="214"/>
    </location>
</feature>
<feature type="region of interest" description="Disordered" evidence="3">
    <location>
        <begin position="1"/>
        <end position="47"/>
    </location>
</feature>
<gene>
    <name evidence="5" type="ORF">R1sor_018247</name>
</gene>
<evidence type="ECO:0000259" key="4">
    <source>
        <dbReference type="PROSITE" id="PS50089"/>
    </source>
</evidence>
<feature type="region of interest" description="Disordered" evidence="3">
    <location>
        <begin position="759"/>
        <end position="789"/>
    </location>
</feature>
<reference evidence="5 6" key="1">
    <citation type="submission" date="2024-09" db="EMBL/GenBank/DDBJ databases">
        <title>Chromosome-scale assembly of Riccia sorocarpa.</title>
        <authorList>
            <person name="Paukszto L."/>
        </authorList>
    </citation>
    <scope>NUCLEOTIDE SEQUENCE [LARGE SCALE GENOMIC DNA]</scope>
    <source>
        <strain evidence="5">LP-2024</strain>
        <tissue evidence="5">Aerial parts of the thallus</tissue>
    </source>
</reference>
<keyword evidence="6" id="KW-1185">Reference proteome</keyword>
<evidence type="ECO:0000256" key="3">
    <source>
        <dbReference type="SAM" id="MobiDB-lite"/>
    </source>
</evidence>
<keyword evidence="1" id="KW-0862">Zinc</keyword>
<dbReference type="InterPro" id="IPR001841">
    <property type="entry name" value="Znf_RING"/>
</dbReference>
<accession>A0ABD3ICQ5</accession>
<proteinExistence type="predicted"/>
<keyword evidence="2" id="KW-0175">Coiled coil</keyword>
<feature type="compositionally biased region" description="Basic and acidic residues" evidence="3">
    <location>
        <begin position="28"/>
        <end position="39"/>
    </location>
</feature>
<dbReference type="SUPFAM" id="SSF57850">
    <property type="entry name" value="RING/U-box"/>
    <property type="match status" value="1"/>
</dbReference>
<keyword evidence="1" id="KW-0863">Zinc-finger</keyword>
<feature type="compositionally biased region" description="Low complexity" evidence="3">
    <location>
        <begin position="761"/>
        <end position="780"/>
    </location>
</feature>